<evidence type="ECO:0000313" key="6">
    <source>
        <dbReference type="Proteomes" id="UP000265703"/>
    </source>
</evidence>
<dbReference type="OrthoDB" id="2423701at2759"/>
<dbReference type="SUPFAM" id="SSF57850">
    <property type="entry name" value="RING/U-box"/>
    <property type="match status" value="1"/>
</dbReference>
<feature type="repeat" description="TPR" evidence="3">
    <location>
        <begin position="938"/>
        <end position="971"/>
    </location>
</feature>
<feature type="region of interest" description="Disordered" evidence="4">
    <location>
        <begin position="113"/>
        <end position="167"/>
    </location>
</feature>
<sequence length="1297" mass="153678">MSENIRIKDFRYYIDWLNNSITEEHIRYYEYSNFTNIQEIGRGSYGNVVRAYCKNYDRFFALKSFNNDEQTIKEVVKESNSNNNNKETIEINDDLIDNESLNIYEYESLKHHSLDEENKSNSNNKGTNDDLNDDDKCGNGLQDYSSDMNEFENNSSSTSNKTTSESSMNAHIYKNQLLLKLDADGFITPDKKVKELLKKKFTEPKFLYALKLLFENFQNEFSSQVLIDSLKALADPTSYDHYSKENIVRLELHLRTLIAVLEQICFSPTVLSKELQDKVYSSLTKFMEIHQKTIQVIRRVNNNFQKNDNVKNDINKCNYNIDFLLIHLRDTLYSLRDDKTWFQELLRRVKNMLSAILNITPSRVIDQNNNYSILSMFTQLHQDLNFKSSVTSYYTNWRIMLIIQHNIFNWYENEKEVINKKFGEMILMEYFWSYLEEECIKTADKFMLDSQTKINEMSNKLSKSLNNTGRFLNDLIRNESLELPNTLWFGILDLAQNLIQKSTQTATYGLCYYMAIESLNKAPNSFIQFKAIEILLHLYNINNELFSMIELDFDQYSKKLNENNLTNSSEKVEEFNNLIIFIKEKCNEDFKIISNKIGKEKGKGKDIDQNIYLKEEQILSPNILDFIADKMICPISNEPSDQLCILKCQHVISLNNLKKLKHKECPQCREKIENDNIRYLPQNSIYKKLYPYLLKAGYILPPIEFENSDQITNNKHDSDSENSEADLILAKKKKSTKEMKLNPNRSLRSIFQIRKKHPVYQNIIKELEERHHEEAMLRCQEYLENFPYSYTMRCILAYTYRNLNNYKQAHSYLKEAIERRKENPIAYYLRGELYFRRNVYYIAITYLKTSITYKLKINNVFIMLGNSYLLEAEKHKNNINYYNCNHKDALKNYIIVLQTNPNDYSCLKNCAYIYEIQKHYSDALRMLEKLLNINQNDSLILCYYGEILNNLGRYNESLIYFTKAFNIDPKNIHILIKQAITHYILQEYNKTLLYLNEIIQIDPLNSIAYYYIGLTYFMMDNFSNAVAPFERCMELNPDNSLARMHLYYLKCLQDNNHKGLENINIFNNKFRMLFMRCKIYIKLEKYSQALWDLCSLFNSYEAMGVYLISNLINLDDRFNHFLISDSNSLSGNVLSFGNEVLPTINLPKFYIDSFPNNTDINIIWKINVKKILSKHCFVKFIVTKGHSIKVKRHVLNYDDVSKLEGLGWIEYTLPFRLSKYDFSDWIQPSIEIKNRSIILQIDYVRFFITTRKRKTITFPNIEHFLPLHPNVPEAFKEKYFSRKEMENLIKLDDIINN</sequence>
<feature type="compositionally biased region" description="Low complexity" evidence="4">
    <location>
        <begin position="151"/>
        <end position="167"/>
    </location>
</feature>
<keyword evidence="1" id="KW-0677">Repeat</keyword>
<name>A0A397SS30_9GLOM</name>
<dbReference type="InterPro" id="IPR050498">
    <property type="entry name" value="Ycf3"/>
</dbReference>
<keyword evidence="6" id="KW-1185">Reference proteome</keyword>
<dbReference type="STRING" id="658196.A0A397SS30"/>
<dbReference type="SUPFAM" id="SSF56112">
    <property type="entry name" value="Protein kinase-like (PK-like)"/>
    <property type="match status" value="1"/>
</dbReference>
<evidence type="ECO:0000256" key="3">
    <source>
        <dbReference type="PROSITE-ProRule" id="PRU00339"/>
    </source>
</evidence>
<dbReference type="PROSITE" id="PS50293">
    <property type="entry name" value="TPR_REGION"/>
    <property type="match status" value="1"/>
</dbReference>
<dbReference type="PANTHER" id="PTHR44858">
    <property type="entry name" value="TETRATRICOPEPTIDE REPEAT PROTEIN 6"/>
    <property type="match status" value="1"/>
</dbReference>
<dbReference type="Gene3D" id="3.30.200.20">
    <property type="entry name" value="Phosphorylase Kinase, domain 1"/>
    <property type="match status" value="1"/>
</dbReference>
<dbReference type="Gene3D" id="1.25.40.10">
    <property type="entry name" value="Tetratricopeptide repeat domain"/>
    <property type="match status" value="2"/>
</dbReference>
<dbReference type="Pfam" id="PF13181">
    <property type="entry name" value="TPR_8"/>
    <property type="match status" value="2"/>
</dbReference>
<dbReference type="InterPro" id="IPR019734">
    <property type="entry name" value="TPR_rpt"/>
</dbReference>
<dbReference type="PANTHER" id="PTHR44858:SF1">
    <property type="entry name" value="UDP-N-ACETYLGLUCOSAMINE--PEPTIDE N-ACETYLGLUCOSAMINYLTRANSFERASE SPINDLY-RELATED"/>
    <property type="match status" value="1"/>
</dbReference>
<protein>
    <submittedName>
        <fullName evidence="5">Uncharacterized protein</fullName>
    </submittedName>
</protein>
<reference evidence="5 6" key="1">
    <citation type="submission" date="2018-06" db="EMBL/GenBank/DDBJ databases">
        <title>Comparative genomics reveals the genomic features of Rhizophagus irregularis, R. cerebriforme, R. diaphanum and Gigaspora rosea, and their symbiotic lifestyle signature.</title>
        <authorList>
            <person name="Morin E."/>
            <person name="San Clemente H."/>
            <person name="Chen E.C.H."/>
            <person name="De La Providencia I."/>
            <person name="Hainaut M."/>
            <person name="Kuo A."/>
            <person name="Kohler A."/>
            <person name="Murat C."/>
            <person name="Tang N."/>
            <person name="Roy S."/>
            <person name="Loubradou J."/>
            <person name="Henrissat B."/>
            <person name="Grigoriev I.V."/>
            <person name="Corradi N."/>
            <person name="Roux C."/>
            <person name="Martin F.M."/>
        </authorList>
    </citation>
    <scope>NUCLEOTIDE SEQUENCE [LARGE SCALE GENOMIC DNA]</scope>
    <source>
        <strain evidence="5 6">DAOM 227022</strain>
    </source>
</reference>
<dbReference type="InterPro" id="IPR011990">
    <property type="entry name" value="TPR-like_helical_dom_sf"/>
</dbReference>
<dbReference type="Pfam" id="PF13432">
    <property type="entry name" value="TPR_16"/>
    <property type="match status" value="1"/>
</dbReference>
<evidence type="ECO:0000256" key="2">
    <source>
        <dbReference type="ARBA" id="ARBA00022803"/>
    </source>
</evidence>
<gene>
    <name evidence="5" type="ORF">C1645_806542</name>
</gene>
<feature type="repeat" description="TPR" evidence="3">
    <location>
        <begin position="1006"/>
        <end position="1039"/>
    </location>
</feature>
<evidence type="ECO:0000256" key="4">
    <source>
        <dbReference type="SAM" id="MobiDB-lite"/>
    </source>
</evidence>
<organism evidence="5 6">
    <name type="scientific">Glomus cerebriforme</name>
    <dbReference type="NCBI Taxonomy" id="658196"/>
    <lineage>
        <taxon>Eukaryota</taxon>
        <taxon>Fungi</taxon>
        <taxon>Fungi incertae sedis</taxon>
        <taxon>Mucoromycota</taxon>
        <taxon>Glomeromycotina</taxon>
        <taxon>Glomeromycetes</taxon>
        <taxon>Glomerales</taxon>
        <taxon>Glomeraceae</taxon>
        <taxon>Glomus</taxon>
    </lineage>
</organism>
<dbReference type="PROSITE" id="PS50005">
    <property type="entry name" value="TPR"/>
    <property type="match status" value="2"/>
</dbReference>
<dbReference type="Gene3D" id="3.30.40.10">
    <property type="entry name" value="Zinc/RING finger domain, C3HC4 (zinc finger)"/>
    <property type="match status" value="1"/>
</dbReference>
<comment type="caution">
    <text evidence="5">The sequence shown here is derived from an EMBL/GenBank/DDBJ whole genome shotgun (WGS) entry which is preliminary data.</text>
</comment>
<evidence type="ECO:0000256" key="1">
    <source>
        <dbReference type="ARBA" id="ARBA00022737"/>
    </source>
</evidence>
<dbReference type="InterPro" id="IPR011009">
    <property type="entry name" value="Kinase-like_dom_sf"/>
</dbReference>
<dbReference type="EMBL" id="QKYT01000240">
    <property type="protein sequence ID" value="RIA88923.1"/>
    <property type="molecule type" value="Genomic_DNA"/>
</dbReference>
<dbReference type="InterPro" id="IPR013083">
    <property type="entry name" value="Znf_RING/FYVE/PHD"/>
</dbReference>
<dbReference type="SMART" id="SM00028">
    <property type="entry name" value="TPR"/>
    <property type="match status" value="7"/>
</dbReference>
<dbReference type="Proteomes" id="UP000265703">
    <property type="component" value="Unassembled WGS sequence"/>
</dbReference>
<evidence type="ECO:0000313" key="5">
    <source>
        <dbReference type="EMBL" id="RIA88923.1"/>
    </source>
</evidence>
<keyword evidence="2 3" id="KW-0802">TPR repeat</keyword>
<proteinExistence type="predicted"/>
<accession>A0A397SS30</accession>
<dbReference type="SUPFAM" id="SSF48452">
    <property type="entry name" value="TPR-like"/>
    <property type="match status" value="1"/>
</dbReference>